<accession>A0ABW0NEI5</accession>
<comment type="pathway">
    <text evidence="1">Metabolic intermediate biosynthesis; chorismate biosynthesis; chorismate from D-erythrose 4-phosphate and phosphoenolpyruvate: step 4/7.</text>
</comment>
<evidence type="ECO:0000259" key="4">
    <source>
        <dbReference type="Pfam" id="PF08501"/>
    </source>
</evidence>
<dbReference type="SUPFAM" id="SSF53223">
    <property type="entry name" value="Aminoacid dehydrogenase-like, N-terminal domain"/>
    <property type="match status" value="1"/>
</dbReference>
<sequence>MTTASLSAGAAAALPITGTTRVFLILGDPVSQVRAPEMFNHLFRTHGIDAVLAPAHVRPADLERFVRNVTAAGNIDGLWLAIPHKTAMVELLDRCDRLGRAAGAVNAARRNPDGSLEGALFDGIGFVKALDHFGIPCAGRDALVVGVGGGGVAIAASLCERGVRRLALYDNVPGRTATVASRLQAEFGVEVVALDAADPAGFDIVVNSTPLGLRPGDPLPFDVARCEGHAAVIDILMKNQPTPLLQACRARGLACHPGYEMLIQQIPEYLAFFGYQALARRVQADATDLRALLAPQQPPVTLASTFQETTP</sequence>
<keyword evidence="3" id="KW-0028">Amino-acid biosynthesis</keyword>
<keyword evidence="2" id="KW-0560">Oxidoreductase</keyword>
<gene>
    <name evidence="5" type="ORF">ACFPOE_09040</name>
</gene>
<dbReference type="RefSeq" id="WP_376849756.1">
    <property type="nucleotide sequence ID" value="NZ_JBHSMF010000006.1"/>
</dbReference>
<evidence type="ECO:0000313" key="5">
    <source>
        <dbReference type="EMBL" id="MFC5497677.1"/>
    </source>
</evidence>
<dbReference type="Gene3D" id="3.40.50.720">
    <property type="entry name" value="NAD(P)-binding Rossmann-like Domain"/>
    <property type="match status" value="1"/>
</dbReference>
<dbReference type="PANTHER" id="PTHR21089:SF1">
    <property type="entry name" value="BIFUNCTIONAL 3-DEHYDROQUINATE DEHYDRATASE_SHIKIMATE DEHYDROGENASE, CHLOROPLASTIC"/>
    <property type="match status" value="1"/>
</dbReference>
<dbReference type="EMBL" id="JBHSMF010000006">
    <property type="protein sequence ID" value="MFC5497677.1"/>
    <property type="molecule type" value="Genomic_DNA"/>
</dbReference>
<dbReference type="InterPro" id="IPR013708">
    <property type="entry name" value="Shikimate_DH-bd_N"/>
</dbReference>
<feature type="domain" description="Shikimate dehydrogenase substrate binding N-terminal" evidence="4">
    <location>
        <begin position="25"/>
        <end position="106"/>
    </location>
</feature>
<dbReference type="PANTHER" id="PTHR21089">
    <property type="entry name" value="SHIKIMATE DEHYDROGENASE"/>
    <property type="match status" value="1"/>
</dbReference>
<protein>
    <submittedName>
        <fullName evidence="5">Shikimate dehydrogenase family protein</fullName>
    </submittedName>
</protein>
<organism evidence="5 6">
    <name type="scientific">Caenimonas terrae</name>
    <dbReference type="NCBI Taxonomy" id="696074"/>
    <lineage>
        <taxon>Bacteria</taxon>
        <taxon>Pseudomonadati</taxon>
        <taxon>Pseudomonadota</taxon>
        <taxon>Betaproteobacteria</taxon>
        <taxon>Burkholderiales</taxon>
        <taxon>Comamonadaceae</taxon>
        <taxon>Caenimonas</taxon>
    </lineage>
</organism>
<evidence type="ECO:0000256" key="3">
    <source>
        <dbReference type="ARBA" id="ARBA00023141"/>
    </source>
</evidence>
<dbReference type="Gene3D" id="3.40.50.10860">
    <property type="entry name" value="Leucine Dehydrogenase, chain A, domain 1"/>
    <property type="match status" value="1"/>
</dbReference>
<reference evidence="6" key="1">
    <citation type="journal article" date="2019" name="Int. J. Syst. Evol. Microbiol.">
        <title>The Global Catalogue of Microorganisms (GCM) 10K type strain sequencing project: providing services to taxonomists for standard genome sequencing and annotation.</title>
        <authorList>
            <consortium name="The Broad Institute Genomics Platform"/>
            <consortium name="The Broad Institute Genome Sequencing Center for Infectious Disease"/>
            <person name="Wu L."/>
            <person name="Ma J."/>
        </authorList>
    </citation>
    <scope>NUCLEOTIDE SEQUENCE [LARGE SCALE GENOMIC DNA]</scope>
    <source>
        <strain evidence="6">CCUG 57401</strain>
    </source>
</reference>
<keyword evidence="3" id="KW-0057">Aromatic amino acid biosynthesis</keyword>
<comment type="caution">
    <text evidence="5">The sequence shown here is derived from an EMBL/GenBank/DDBJ whole genome shotgun (WGS) entry which is preliminary data.</text>
</comment>
<keyword evidence="6" id="KW-1185">Reference proteome</keyword>
<dbReference type="Proteomes" id="UP001596037">
    <property type="component" value="Unassembled WGS sequence"/>
</dbReference>
<dbReference type="InterPro" id="IPR046346">
    <property type="entry name" value="Aminoacid_DH-like_N_sf"/>
</dbReference>
<dbReference type="Pfam" id="PF08501">
    <property type="entry name" value="Shikimate_dh_N"/>
    <property type="match status" value="1"/>
</dbReference>
<proteinExistence type="predicted"/>
<evidence type="ECO:0000256" key="2">
    <source>
        <dbReference type="ARBA" id="ARBA00023002"/>
    </source>
</evidence>
<evidence type="ECO:0000256" key="1">
    <source>
        <dbReference type="ARBA" id="ARBA00004871"/>
    </source>
</evidence>
<dbReference type="CDD" id="cd01065">
    <property type="entry name" value="NAD_bind_Shikimate_DH"/>
    <property type="match status" value="1"/>
</dbReference>
<dbReference type="InterPro" id="IPR022893">
    <property type="entry name" value="Shikimate_DH_fam"/>
</dbReference>
<name>A0ABW0NEI5_9BURK</name>
<dbReference type="InterPro" id="IPR036291">
    <property type="entry name" value="NAD(P)-bd_dom_sf"/>
</dbReference>
<dbReference type="SUPFAM" id="SSF51735">
    <property type="entry name" value="NAD(P)-binding Rossmann-fold domains"/>
    <property type="match status" value="1"/>
</dbReference>
<evidence type="ECO:0000313" key="6">
    <source>
        <dbReference type="Proteomes" id="UP001596037"/>
    </source>
</evidence>